<accession>A0ABS2TQN8</accession>
<dbReference type="SUPFAM" id="SSF51556">
    <property type="entry name" value="Metallo-dependent hydrolases"/>
    <property type="match status" value="1"/>
</dbReference>
<dbReference type="InterPro" id="IPR032466">
    <property type="entry name" value="Metal_Hydrolase"/>
</dbReference>
<dbReference type="Proteomes" id="UP000749040">
    <property type="component" value="Unassembled WGS sequence"/>
</dbReference>
<dbReference type="PANTHER" id="PTHR43135">
    <property type="entry name" value="ALPHA-D-RIBOSE 1-METHYLPHOSPHONATE 5-TRIPHOSPHATE DIPHOSPHATASE"/>
    <property type="match status" value="1"/>
</dbReference>
<evidence type="ECO:0000313" key="2">
    <source>
        <dbReference type="EMBL" id="MBM9505650.1"/>
    </source>
</evidence>
<proteinExistence type="predicted"/>
<dbReference type="Gene3D" id="3.20.20.140">
    <property type="entry name" value="Metal-dependent hydrolases"/>
    <property type="match status" value="1"/>
</dbReference>
<reference evidence="2 3" key="1">
    <citation type="submission" date="2021-01" db="EMBL/GenBank/DDBJ databases">
        <title>Streptomyces acididurans sp. nov., isolated from a peat swamp forest soil.</title>
        <authorList>
            <person name="Chantavorakit T."/>
            <person name="Duangmal K."/>
        </authorList>
    </citation>
    <scope>NUCLEOTIDE SEQUENCE [LARGE SCALE GENOMIC DNA]</scope>
    <source>
        <strain evidence="2 3">KK5PA1</strain>
    </source>
</reference>
<dbReference type="InterPro" id="IPR006680">
    <property type="entry name" value="Amidohydro-rel"/>
</dbReference>
<dbReference type="PANTHER" id="PTHR43135:SF4">
    <property type="entry name" value="AMIDOHYDROLASE-RELATED DOMAIN-CONTAINING PROTEIN"/>
    <property type="match status" value="1"/>
</dbReference>
<dbReference type="EMBL" id="JADKYB010000006">
    <property type="protein sequence ID" value="MBM9505650.1"/>
    <property type="molecule type" value="Genomic_DNA"/>
</dbReference>
<protein>
    <submittedName>
        <fullName evidence="2">Amidohydrolase family protein</fullName>
    </submittedName>
</protein>
<comment type="caution">
    <text evidence="2">The sequence shown here is derived from an EMBL/GenBank/DDBJ whole genome shotgun (WGS) entry which is preliminary data.</text>
</comment>
<dbReference type="RefSeq" id="WP_205357488.1">
    <property type="nucleotide sequence ID" value="NZ_JADKYB010000006.1"/>
</dbReference>
<dbReference type="Pfam" id="PF01979">
    <property type="entry name" value="Amidohydro_1"/>
    <property type="match status" value="1"/>
</dbReference>
<feature type="domain" description="Amidohydrolase-related" evidence="1">
    <location>
        <begin position="169"/>
        <end position="351"/>
    </location>
</feature>
<dbReference type="Gene3D" id="2.30.40.10">
    <property type="entry name" value="Urease, subunit C, domain 1"/>
    <property type="match status" value="1"/>
</dbReference>
<evidence type="ECO:0000259" key="1">
    <source>
        <dbReference type="Pfam" id="PF01979"/>
    </source>
</evidence>
<keyword evidence="3" id="KW-1185">Reference proteome</keyword>
<name>A0ABS2TQN8_9ACTN</name>
<organism evidence="2 3">
    <name type="scientific">Actinacidiphila acididurans</name>
    <dbReference type="NCBI Taxonomy" id="2784346"/>
    <lineage>
        <taxon>Bacteria</taxon>
        <taxon>Bacillati</taxon>
        <taxon>Actinomycetota</taxon>
        <taxon>Actinomycetes</taxon>
        <taxon>Kitasatosporales</taxon>
        <taxon>Streptomycetaceae</taxon>
        <taxon>Actinacidiphila</taxon>
    </lineage>
</organism>
<dbReference type="InterPro" id="IPR011059">
    <property type="entry name" value="Metal-dep_hydrolase_composite"/>
</dbReference>
<sequence>MAEREVLHITGRILAGPEDVRDEMWVVGGRISYRRPAAEPAGTVRGWVLPGLVDAHCHIGLEEQGAVDAGTAEKQALADRDTGALLVRDAGSPTDTRWIDDRADLPKIIRAGRHIARTRRYIRNFAHEIEPGDLTAYVRREARRGDGWVKLVGDWIDRDSGDLAPCWPKDAVAEAIAAAHEEGARVTAHCFAEDSLADLVHAGIDCIEHATGLTADTIPLFAEHGVAIVPTLVNIATFPKLAEGGQTKYPRWADHMRGLHARRYDTVRDAYDAGIPVYTGTDAGSSLPHGLLAAEVEELVRAGLPTVAALSAATWGARAWLGREGLEEGAPADFVVYDEDPREDVRVLLAPRRIVLRGALVG</sequence>
<dbReference type="InterPro" id="IPR051781">
    <property type="entry name" value="Metallo-dep_Hydrolase"/>
</dbReference>
<gene>
    <name evidence="2" type="ORF">ITX44_14025</name>
</gene>
<evidence type="ECO:0000313" key="3">
    <source>
        <dbReference type="Proteomes" id="UP000749040"/>
    </source>
</evidence>